<protein>
    <recommendedName>
        <fullName evidence="5">tRNA-binding domain-containing protein</fullName>
    </recommendedName>
</protein>
<feature type="region of interest" description="Disordered" evidence="4">
    <location>
        <begin position="213"/>
        <end position="259"/>
    </location>
</feature>
<accession>A0A7S3L7D2</accession>
<evidence type="ECO:0000256" key="1">
    <source>
        <dbReference type="ARBA" id="ARBA00022555"/>
    </source>
</evidence>
<gene>
    <name evidence="6" type="ORF">ACOF00016_LOCUS9205</name>
</gene>
<keyword evidence="1 3" id="KW-0820">tRNA-binding</keyword>
<dbReference type="GO" id="GO:0000049">
    <property type="term" value="F:tRNA binding"/>
    <property type="evidence" value="ECO:0007669"/>
    <property type="project" value="UniProtKB-UniRule"/>
</dbReference>
<dbReference type="InterPro" id="IPR012340">
    <property type="entry name" value="NA-bd_OB-fold"/>
</dbReference>
<sequence>MGVPTNAATAKLTVSKAAFEKDKLLQWVCHLASPFQLQVAVQPKAAALQLEAQNVTVTMRNTILRTLCGMGLHHALDQAPYYLMGGGTTGPLAMGQLVQWMSLADSLRTKAEPIEDVLNELEENLGQQSFLIGSAQPSLADFDVALVLADSSSADVDLSAYPNVARWRETVLWAFQATAPPSIQAPAVAVTAFDPPVFYNGTEDMEAILQPTKKEAPKKGSAAKPQEKAKPQDGKKQEKQAKAAAGGGGNKPATANQAPDSYDISALDIRVGKIVKAWEHEGSDKLFCEDVDLGTETRQIASGLRAFYKTADLQDRHVLVLCNLKKRSLAGFPSHGMVLCASNADHTAVEFVVPPEGSKLGERVQFEGYTGEPEPENKIAKKKVFEKLAPDLKTDDKGNVVWKTVMAKTEAGVVRALNGMPNATVA</sequence>
<proteinExistence type="predicted"/>
<feature type="domain" description="TRNA-binding" evidence="5">
    <location>
        <begin position="263"/>
        <end position="365"/>
    </location>
</feature>
<dbReference type="InterPro" id="IPR051270">
    <property type="entry name" value="Tyrosine-tRNA_ligase_regulator"/>
</dbReference>
<dbReference type="PANTHER" id="PTHR11586:SF33">
    <property type="entry name" value="AMINOACYL TRNA SYNTHASE COMPLEX-INTERACTING MULTIFUNCTIONAL PROTEIN 1"/>
    <property type="match status" value="1"/>
</dbReference>
<dbReference type="AlphaFoldDB" id="A0A7S3L7D2"/>
<dbReference type="Pfam" id="PF01588">
    <property type="entry name" value="tRNA_bind"/>
    <property type="match status" value="1"/>
</dbReference>
<dbReference type="Gene3D" id="1.20.1050.130">
    <property type="match status" value="1"/>
</dbReference>
<evidence type="ECO:0000259" key="5">
    <source>
        <dbReference type="PROSITE" id="PS50886"/>
    </source>
</evidence>
<dbReference type="Gene3D" id="2.40.50.140">
    <property type="entry name" value="Nucleic acid-binding proteins"/>
    <property type="match status" value="1"/>
</dbReference>
<dbReference type="PROSITE" id="PS50886">
    <property type="entry name" value="TRBD"/>
    <property type="match status" value="1"/>
</dbReference>
<dbReference type="InterPro" id="IPR036282">
    <property type="entry name" value="Glutathione-S-Trfase_C_sf"/>
</dbReference>
<organism evidence="6">
    <name type="scientific">Amphora coffeiformis</name>
    <dbReference type="NCBI Taxonomy" id="265554"/>
    <lineage>
        <taxon>Eukaryota</taxon>
        <taxon>Sar</taxon>
        <taxon>Stramenopiles</taxon>
        <taxon>Ochrophyta</taxon>
        <taxon>Bacillariophyta</taxon>
        <taxon>Bacillariophyceae</taxon>
        <taxon>Bacillariophycidae</taxon>
        <taxon>Thalassiophysales</taxon>
        <taxon>Catenulaceae</taxon>
        <taxon>Amphora</taxon>
    </lineage>
</organism>
<dbReference type="FunFam" id="2.40.50.140:FF:000225">
    <property type="entry name" value="tyrosine--tRNA ligase, cytoplasmic"/>
    <property type="match status" value="1"/>
</dbReference>
<dbReference type="CDD" id="cd02799">
    <property type="entry name" value="tRNA_bind_EMAP-II_like"/>
    <property type="match status" value="1"/>
</dbReference>
<keyword evidence="2 3" id="KW-0694">RNA-binding</keyword>
<evidence type="ECO:0000256" key="3">
    <source>
        <dbReference type="PROSITE-ProRule" id="PRU00209"/>
    </source>
</evidence>
<dbReference type="InterPro" id="IPR002547">
    <property type="entry name" value="tRNA-bd_dom"/>
</dbReference>
<feature type="compositionally biased region" description="Basic and acidic residues" evidence="4">
    <location>
        <begin position="225"/>
        <end position="241"/>
    </location>
</feature>
<reference evidence="6" key="1">
    <citation type="submission" date="2021-01" db="EMBL/GenBank/DDBJ databases">
        <authorList>
            <person name="Corre E."/>
            <person name="Pelletier E."/>
            <person name="Niang G."/>
            <person name="Scheremetjew M."/>
            <person name="Finn R."/>
            <person name="Kale V."/>
            <person name="Holt S."/>
            <person name="Cochrane G."/>
            <person name="Meng A."/>
            <person name="Brown T."/>
            <person name="Cohen L."/>
        </authorList>
    </citation>
    <scope>NUCLEOTIDE SEQUENCE</scope>
    <source>
        <strain evidence="6">CCMP127</strain>
    </source>
</reference>
<dbReference type="EMBL" id="HBIM01011081">
    <property type="protein sequence ID" value="CAE0411921.1"/>
    <property type="molecule type" value="Transcribed_RNA"/>
</dbReference>
<evidence type="ECO:0000256" key="2">
    <source>
        <dbReference type="ARBA" id="ARBA00022884"/>
    </source>
</evidence>
<dbReference type="SUPFAM" id="SSF47616">
    <property type="entry name" value="GST C-terminal domain-like"/>
    <property type="match status" value="1"/>
</dbReference>
<dbReference type="PANTHER" id="PTHR11586">
    <property type="entry name" value="TRNA-AMINOACYLATION COFACTOR ARC1 FAMILY MEMBER"/>
    <property type="match status" value="1"/>
</dbReference>
<evidence type="ECO:0000313" key="6">
    <source>
        <dbReference type="EMBL" id="CAE0411921.1"/>
    </source>
</evidence>
<dbReference type="Pfam" id="PF13410">
    <property type="entry name" value="GST_C_2"/>
    <property type="match status" value="1"/>
</dbReference>
<dbReference type="SUPFAM" id="SSF50249">
    <property type="entry name" value="Nucleic acid-binding proteins"/>
    <property type="match status" value="1"/>
</dbReference>
<name>A0A7S3L7D2_9STRA</name>
<evidence type="ECO:0000256" key="4">
    <source>
        <dbReference type="SAM" id="MobiDB-lite"/>
    </source>
</evidence>